<organism evidence="3 4">
    <name type="scientific">Sesamum angolense</name>
    <dbReference type="NCBI Taxonomy" id="2727404"/>
    <lineage>
        <taxon>Eukaryota</taxon>
        <taxon>Viridiplantae</taxon>
        <taxon>Streptophyta</taxon>
        <taxon>Embryophyta</taxon>
        <taxon>Tracheophyta</taxon>
        <taxon>Spermatophyta</taxon>
        <taxon>Magnoliopsida</taxon>
        <taxon>eudicotyledons</taxon>
        <taxon>Gunneridae</taxon>
        <taxon>Pentapetalae</taxon>
        <taxon>asterids</taxon>
        <taxon>lamiids</taxon>
        <taxon>Lamiales</taxon>
        <taxon>Pedaliaceae</taxon>
        <taxon>Sesamum</taxon>
    </lineage>
</organism>
<evidence type="ECO:0000259" key="2">
    <source>
        <dbReference type="Pfam" id="PF24906"/>
    </source>
</evidence>
<evidence type="ECO:0000256" key="1">
    <source>
        <dbReference type="SAM" id="MobiDB-lite"/>
    </source>
</evidence>
<dbReference type="EMBL" id="JACGWL010000013">
    <property type="protein sequence ID" value="KAK4389222.1"/>
    <property type="molecule type" value="Genomic_DNA"/>
</dbReference>
<feature type="region of interest" description="Disordered" evidence="1">
    <location>
        <begin position="654"/>
        <end position="673"/>
    </location>
</feature>
<feature type="domain" description="WRKY19-like zinc finger" evidence="2">
    <location>
        <begin position="414"/>
        <end position="438"/>
    </location>
</feature>
<accession>A0AAE2BKZ2</accession>
<sequence length="673" mass="70000">MDARFDNLGFAANPQSNAFKNLCNSIQIGGAGAGAGAGAEVVYCADTTLRLDSPGFANPFISAPKGVKRKWSSVGGPVNQQAKSSLGLHLGHSSSSSDSKGSTATACTSLSSAKETEEESSMDLELDFTLHLGSDKSSGSEKSADSNLKSLNVWPKVDLQLSLSSGPAVSDVTTVHPSPTVPENVTKMFTDYGGLNTDEVSTGSPLLPLQTAPNMENIYFLDQSLGQIKPTSPGLSYSAVTTPKSSVTCTSGITKSQQQRSSSTKQCQFQGCFKGARGASGLCIAHGGGRRCQRPGCHKGAEGRTAFCKAHGGGRRCEFLGCTKSAEGRTDFCIAHGGGRRCSHEGCNRAARGKSGLCIRHGGGKRCQRENCTKSAEGLSGLCISHGGGRRCQYPECKKGAQGSTMFCKAHGGGKRCTYPGCNKGAEGSTPFCKGHGGGKRCSFQGGGVCPKSVHGGTLFCVAHGGGKRCAVPECTKSARGRTDFCVRHGGGKRCKFEGCGKSAQGSTDFCKAHGGGKRCSWGHPGSEFGQGDVPCNTFARGKTGLCASHGALVQDKRVHGGATIGIVVQEFKVNQPVKMNPIFTVEDMSVDNTKMENSIVTCTSSWNYFGNQPAHLPVGSNPSLGKVPEGRVHGGNLIAMFAGSPVINVASSGDMVGPPKPEKAFTTQKTWM</sequence>
<feature type="domain" description="WRKY19-like zinc finger" evidence="2">
    <location>
        <begin position="289"/>
        <end position="313"/>
    </location>
</feature>
<dbReference type="AlphaFoldDB" id="A0AAE2BKZ2"/>
<protein>
    <recommendedName>
        <fullName evidence="2">WRKY19-like zinc finger domain-containing protein</fullName>
    </recommendedName>
</protein>
<reference evidence="3" key="2">
    <citation type="journal article" date="2024" name="Plant">
        <title>Genomic evolution and insights into agronomic trait innovations of Sesamum species.</title>
        <authorList>
            <person name="Miao H."/>
            <person name="Wang L."/>
            <person name="Qu L."/>
            <person name="Liu H."/>
            <person name="Sun Y."/>
            <person name="Le M."/>
            <person name="Wang Q."/>
            <person name="Wei S."/>
            <person name="Zheng Y."/>
            <person name="Lin W."/>
            <person name="Duan Y."/>
            <person name="Cao H."/>
            <person name="Xiong S."/>
            <person name="Wang X."/>
            <person name="Wei L."/>
            <person name="Li C."/>
            <person name="Ma Q."/>
            <person name="Ju M."/>
            <person name="Zhao R."/>
            <person name="Li G."/>
            <person name="Mu C."/>
            <person name="Tian Q."/>
            <person name="Mei H."/>
            <person name="Zhang T."/>
            <person name="Gao T."/>
            <person name="Zhang H."/>
        </authorList>
    </citation>
    <scope>NUCLEOTIDE SEQUENCE</scope>
    <source>
        <strain evidence="3">K16</strain>
    </source>
</reference>
<dbReference type="PANTHER" id="PTHR31827">
    <property type="entry name" value="EMB|CAB89363.1"/>
    <property type="match status" value="1"/>
</dbReference>
<gene>
    <name evidence="3" type="ORF">Sango_2259200</name>
</gene>
<feature type="domain" description="WRKY19-like zinc finger" evidence="2">
    <location>
        <begin position="364"/>
        <end position="388"/>
    </location>
</feature>
<dbReference type="InterPro" id="IPR056866">
    <property type="entry name" value="Znf_WRKY19"/>
</dbReference>
<dbReference type="Proteomes" id="UP001289374">
    <property type="component" value="Unassembled WGS sequence"/>
</dbReference>
<reference evidence="3" key="1">
    <citation type="submission" date="2020-06" db="EMBL/GenBank/DDBJ databases">
        <authorList>
            <person name="Li T."/>
            <person name="Hu X."/>
            <person name="Zhang T."/>
            <person name="Song X."/>
            <person name="Zhang H."/>
            <person name="Dai N."/>
            <person name="Sheng W."/>
            <person name="Hou X."/>
            <person name="Wei L."/>
        </authorList>
    </citation>
    <scope>NUCLEOTIDE SEQUENCE</scope>
    <source>
        <strain evidence="3">K16</strain>
        <tissue evidence="3">Leaf</tissue>
    </source>
</reference>
<dbReference type="Pfam" id="PF24906">
    <property type="entry name" value="Zf_WRKY19"/>
    <property type="match status" value="9"/>
</dbReference>
<comment type="caution">
    <text evidence="3">The sequence shown here is derived from an EMBL/GenBank/DDBJ whole genome shotgun (WGS) entry which is preliminary data.</text>
</comment>
<feature type="compositionally biased region" description="Low complexity" evidence="1">
    <location>
        <begin position="85"/>
        <end position="113"/>
    </location>
</feature>
<feature type="domain" description="WRKY19-like zinc finger" evidence="2">
    <location>
        <begin position="265"/>
        <end position="288"/>
    </location>
</feature>
<name>A0AAE2BKZ2_9LAMI</name>
<proteinExistence type="predicted"/>
<evidence type="ECO:0000313" key="3">
    <source>
        <dbReference type="EMBL" id="KAK4389222.1"/>
    </source>
</evidence>
<feature type="domain" description="WRKY19-like zinc finger" evidence="2">
    <location>
        <begin position="339"/>
        <end position="363"/>
    </location>
</feature>
<feature type="domain" description="WRKY19-like zinc finger" evidence="2">
    <location>
        <begin position="389"/>
        <end position="413"/>
    </location>
</feature>
<feature type="domain" description="WRKY19-like zinc finger" evidence="2">
    <location>
        <begin position="492"/>
        <end position="516"/>
    </location>
</feature>
<dbReference type="PANTHER" id="PTHR31827:SF40">
    <property type="entry name" value="F22C12.10"/>
    <property type="match status" value="1"/>
</dbReference>
<evidence type="ECO:0000313" key="4">
    <source>
        <dbReference type="Proteomes" id="UP001289374"/>
    </source>
</evidence>
<feature type="domain" description="WRKY19-like zinc finger" evidence="2">
    <location>
        <begin position="314"/>
        <end position="338"/>
    </location>
</feature>
<feature type="region of interest" description="Disordered" evidence="1">
    <location>
        <begin position="85"/>
        <end position="122"/>
    </location>
</feature>
<feature type="domain" description="WRKY19-like zinc finger" evidence="2">
    <location>
        <begin position="467"/>
        <end position="491"/>
    </location>
</feature>
<keyword evidence="4" id="KW-1185">Reference proteome</keyword>